<keyword evidence="2" id="KW-0489">Methyltransferase</keyword>
<dbReference type="GO" id="GO:0032259">
    <property type="term" value="P:methylation"/>
    <property type="evidence" value="ECO:0007669"/>
    <property type="project" value="UniProtKB-KW"/>
</dbReference>
<evidence type="ECO:0000259" key="1">
    <source>
        <dbReference type="Pfam" id="PF13649"/>
    </source>
</evidence>
<dbReference type="InterPro" id="IPR041698">
    <property type="entry name" value="Methyltransf_25"/>
</dbReference>
<dbReference type="CDD" id="cd02440">
    <property type="entry name" value="AdoMet_MTases"/>
    <property type="match status" value="1"/>
</dbReference>
<dbReference type="GO" id="GO:0008168">
    <property type="term" value="F:methyltransferase activity"/>
    <property type="evidence" value="ECO:0007669"/>
    <property type="project" value="UniProtKB-KW"/>
</dbReference>
<name>A0A7G6X9F8_9ACTN</name>
<sequence>MVLSVARWRAAAGRRDRWLLLRCQGPTVDLGCGPGRLVEALLRKGIPVLGVDCSALAVRYCLLRGAPVLHGDVFAPLPAEGSWRHVVLADGNIGIGGDPVTLLRRATRLLAPGGSILVETGPRRSELWQGHARLQDPSAAGAWFPWAVVGLNAVSELARRAGLRVVATRRGRTRCFAQLAQDDCDERAGRGINAPDHEQG</sequence>
<dbReference type="Proteomes" id="UP000515563">
    <property type="component" value="Chromosome"/>
</dbReference>
<dbReference type="InterPro" id="IPR029063">
    <property type="entry name" value="SAM-dependent_MTases_sf"/>
</dbReference>
<reference evidence="2 3" key="2">
    <citation type="journal article" date="2020" name="Microbiol. Resour. Announc.">
        <title>Antarctic desert soil bacteria exhibit high novel natural product potential, evaluated through long-read genome sequencing and comparative genomics.</title>
        <authorList>
            <person name="Benaud N."/>
            <person name="Edwards R.J."/>
            <person name="Amos T.G."/>
            <person name="D'Agostino P.M."/>
            <person name="Gutierrez-Chavez C."/>
            <person name="Montgomery K."/>
            <person name="Nicetic I."/>
            <person name="Ferrari B.C."/>
        </authorList>
    </citation>
    <scope>NUCLEOTIDE SEQUENCE [LARGE SCALE GENOMIC DNA]</scope>
    <source>
        <strain evidence="2 3">SPB151</strain>
    </source>
</reference>
<gene>
    <name evidence="2" type="ORF">F1D05_10650</name>
</gene>
<proteinExistence type="predicted"/>
<dbReference type="Pfam" id="PF13649">
    <property type="entry name" value="Methyltransf_25"/>
    <property type="match status" value="1"/>
</dbReference>
<dbReference type="EMBL" id="CP043661">
    <property type="protein sequence ID" value="QNE22873.1"/>
    <property type="molecule type" value="Genomic_DNA"/>
</dbReference>
<dbReference type="Gene3D" id="3.40.50.150">
    <property type="entry name" value="Vaccinia Virus protein VP39"/>
    <property type="match status" value="1"/>
</dbReference>
<reference evidence="3" key="1">
    <citation type="submission" date="2019-09" db="EMBL/GenBank/DDBJ databases">
        <title>Antimicrobial potential of Antarctic Bacteria.</title>
        <authorList>
            <person name="Benaud N."/>
            <person name="Edwards R.J."/>
            <person name="Ferrari B.C."/>
        </authorList>
    </citation>
    <scope>NUCLEOTIDE SEQUENCE [LARGE SCALE GENOMIC DNA]</scope>
    <source>
        <strain evidence="3">SPB151</strain>
    </source>
</reference>
<evidence type="ECO:0000313" key="2">
    <source>
        <dbReference type="EMBL" id="QNE22873.1"/>
    </source>
</evidence>
<dbReference type="SUPFAM" id="SSF53335">
    <property type="entry name" value="S-adenosyl-L-methionine-dependent methyltransferases"/>
    <property type="match status" value="1"/>
</dbReference>
<feature type="domain" description="Methyltransferase" evidence="1">
    <location>
        <begin position="28"/>
        <end position="114"/>
    </location>
</feature>
<keyword evidence="2" id="KW-0808">Transferase</keyword>
<dbReference type="AlphaFoldDB" id="A0A7G6X9F8"/>
<organism evidence="2 3">
    <name type="scientific">Kribbella qitaiheensis</name>
    <dbReference type="NCBI Taxonomy" id="1544730"/>
    <lineage>
        <taxon>Bacteria</taxon>
        <taxon>Bacillati</taxon>
        <taxon>Actinomycetota</taxon>
        <taxon>Actinomycetes</taxon>
        <taxon>Propionibacteriales</taxon>
        <taxon>Kribbellaceae</taxon>
        <taxon>Kribbella</taxon>
    </lineage>
</organism>
<evidence type="ECO:0000313" key="3">
    <source>
        <dbReference type="Proteomes" id="UP000515563"/>
    </source>
</evidence>
<accession>A0A7G6X9F8</accession>
<protein>
    <submittedName>
        <fullName evidence="2">Class I SAM-dependent methyltransferase</fullName>
    </submittedName>
</protein>
<keyword evidence="3" id="KW-1185">Reference proteome</keyword>
<dbReference type="KEGG" id="kqi:F1D05_10650"/>